<dbReference type="OrthoDB" id="532115at2"/>
<feature type="transmembrane region" description="Helical" evidence="1">
    <location>
        <begin position="30"/>
        <end position="52"/>
    </location>
</feature>
<dbReference type="EMBL" id="JHEG04000001">
    <property type="protein sequence ID" value="KAF3885063.1"/>
    <property type="molecule type" value="Genomic_DNA"/>
</dbReference>
<keyword evidence="1" id="KW-0472">Membrane</keyword>
<reference evidence="2" key="2">
    <citation type="submission" date="2019-11" db="EMBL/GenBank/DDBJ databases">
        <title>Improved Assembly of Tolypothrix boutellei genome.</title>
        <authorList>
            <person name="Sarangi A.N."/>
            <person name="Mukherjee M."/>
            <person name="Ghosh S."/>
            <person name="Singh D."/>
            <person name="Das A."/>
            <person name="Kant S."/>
            <person name="Prusty A."/>
            <person name="Tripathy S."/>
        </authorList>
    </citation>
    <scope>NUCLEOTIDE SEQUENCE</scope>
    <source>
        <strain evidence="2">VB521301</strain>
    </source>
</reference>
<dbReference type="STRING" id="1479485.DA73_0232910"/>
<sequence length="125" mass="14735">MADDRDKEFRPVNQILGSQPSLGPIPADQIFPWTIIALLSYMIVNGFFGGAFRDEWQKWLWTILIAGWGMGTWWILTGGRSWRFLSKFIGVPTWTRGTARYKSFLESHYERKNRKTKRRHRGSRK</sequence>
<dbReference type="Proteomes" id="UP000029738">
    <property type="component" value="Unassembled WGS sequence"/>
</dbReference>
<proteinExistence type="predicted"/>
<evidence type="ECO:0000256" key="1">
    <source>
        <dbReference type="SAM" id="Phobius"/>
    </source>
</evidence>
<protein>
    <submittedName>
        <fullName evidence="3">Uncharacterized protein</fullName>
    </submittedName>
</protein>
<name>A0A0C1R051_9CYAN</name>
<evidence type="ECO:0000313" key="4">
    <source>
        <dbReference type="Proteomes" id="UP000029738"/>
    </source>
</evidence>
<accession>A0A0C1R051</accession>
<dbReference type="RefSeq" id="WP_050046375.1">
    <property type="nucleotide sequence ID" value="NZ_JHEG04000001.1"/>
</dbReference>
<keyword evidence="4" id="KW-1185">Reference proteome</keyword>
<dbReference type="EMBL" id="JHEG02000058">
    <property type="protein sequence ID" value="KIE09203.1"/>
    <property type="molecule type" value="Genomic_DNA"/>
</dbReference>
<reference evidence="3" key="1">
    <citation type="journal article" date="2015" name="Genome Announc.">
        <title>Draft Genome Sequence of Tolypothrix boutellei Strain VB521301.</title>
        <authorList>
            <person name="Chandrababunaidu M.M."/>
            <person name="Singh D."/>
            <person name="Sen D."/>
            <person name="Bhan S."/>
            <person name="Das S."/>
            <person name="Gupta A."/>
            <person name="Adhikary S.P."/>
            <person name="Tripathy S."/>
        </authorList>
    </citation>
    <scope>NUCLEOTIDE SEQUENCE</scope>
    <source>
        <strain evidence="3">VB521301</strain>
    </source>
</reference>
<keyword evidence="1" id="KW-0812">Transmembrane</keyword>
<comment type="caution">
    <text evidence="3">The sequence shown here is derived from an EMBL/GenBank/DDBJ whole genome shotgun (WGS) entry which is preliminary data.</text>
</comment>
<organism evidence="3">
    <name type="scientific">Tolypothrix bouteillei VB521301</name>
    <dbReference type="NCBI Taxonomy" id="1479485"/>
    <lineage>
        <taxon>Bacteria</taxon>
        <taxon>Bacillati</taxon>
        <taxon>Cyanobacteriota</taxon>
        <taxon>Cyanophyceae</taxon>
        <taxon>Nostocales</taxon>
        <taxon>Tolypothrichaceae</taxon>
        <taxon>Tolypothrix</taxon>
    </lineage>
</organism>
<evidence type="ECO:0000313" key="3">
    <source>
        <dbReference type="EMBL" id="KIE09203.1"/>
    </source>
</evidence>
<keyword evidence="1" id="KW-1133">Transmembrane helix</keyword>
<feature type="transmembrane region" description="Helical" evidence="1">
    <location>
        <begin position="59"/>
        <end position="76"/>
    </location>
</feature>
<evidence type="ECO:0000313" key="2">
    <source>
        <dbReference type="EMBL" id="KAF3885063.1"/>
    </source>
</evidence>
<gene>
    <name evidence="3" type="ORF">DA73_0232910</name>
    <name evidence="2" type="ORF">DA73_0400006005</name>
</gene>
<dbReference type="AlphaFoldDB" id="A0A0C1R051"/>